<dbReference type="Gene3D" id="1.10.510.10">
    <property type="entry name" value="Transferase(Phosphotransferase) domain 1"/>
    <property type="match status" value="1"/>
</dbReference>
<dbReference type="PANTHER" id="PTHR44167:SF24">
    <property type="entry name" value="SERINE_THREONINE-PROTEIN KINASE CHK2"/>
    <property type="match status" value="1"/>
</dbReference>
<dbReference type="PANTHER" id="PTHR44167">
    <property type="entry name" value="OVARIAN-SPECIFIC SERINE/THREONINE-PROTEIN KINASE LOK-RELATED"/>
    <property type="match status" value="1"/>
</dbReference>
<dbReference type="InterPro" id="IPR011009">
    <property type="entry name" value="Kinase-like_dom_sf"/>
</dbReference>
<name>A0A1S2LLH7_9BACI</name>
<dbReference type="CDD" id="cd14014">
    <property type="entry name" value="STKc_PknB_like"/>
    <property type="match status" value="1"/>
</dbReference>
<dbReference type="Pfam" id="PF00069">
    <property type="entry name" value="Pkinase"/>
    <property type="match status" value="1"/>
</dbReference>
<dbReference type="GO" id="GO:0004674">
    <property type="term" value="F:protein serine/threonine kinase activity"/>
    <property type="evidence" value="ECO:0007669"/>
    <property type="project" value="TreeGrafter"/>
</dbReference>
<sequence>MEWTDRYNARKINEGAYGEILEINSDKTKVIKALHPNYSDREDLQRIQREIHCLGKLKDNSNVIDILDFNSNARLPWFVMPRATTNLHDYVLKQGALSDELTINITYSILNAMKDAHHNDILHRDLGASNILLFIKDEYIDVRVADFSLGRDFKKSTKPLTRSIHSRLGHDAFIAPEQYKSLSNATKLSDIYSIGALMLFMCTGDNPLRAITRPIESSLSNIISDLMQDNPNKRPGNIDEVINLLHRFQRLRNSRRVRSTFHEICNNFAAGQTMSEESFIDLTEYLTNKKRLYKGEKQGHLTYDEYFSPLLMAPPNLIATWVKEYAAPSNVDLFIDRYQEQLEQIMGQTRWTFRSMNSICHFLMSNFYYHDRLKAKIADMITNVYSRHFNEAHSSLLRIVTNEYDNERLVVNIAMAISKYSNHKIVKEFIDDNEPRIKHVAFIEAFSFEPIN</sequence>
<dbReference type="GO" id="GO:0005524">
    <property type="term" value="F:ATP binding"/>
    <property type="evidence" value="ECO:0007669"/>
    <property type="project" value="InterPro"/>
</dbReference>
<protein>
    <recommendedName>
        <fullName evidence="1">Protein kinase domain-containing protein</fullName>
    </recommendedName>
</protein>
<accession>A0A1S2LLH7</accession>
<proteinExistence type="predicted"/>
<dbReference type="SUPFAM" id="SSF56112">
    <property type="entry name" value="Protein kinase-like (PK-like)"/>
    <property type="match status" value="1"/>
</dbReference>
<dbReference type="PROSITE" id="PS50011">
    <property type="entry name" value="PROTEIN_KINASE_DOM"/>
    <property type="match status" value="1"/>
</dbReference>
<keyword evidence="3" id="KW-1185">Reference proteome</keyword>
<organism evidence="2 3">
    <name type="scientific">Anaerobacillus arseniciselenatis</name>
    <dbReference type="NCBI Taxonomy" id="85682"/>
    <lineage>
        <taxon>Bacteria</taxon>
        <taxon>Bacillati</taxon>
        <taxon>Bacillota</taxon>
        <taxon>Bacilli</taxon>
        <taxon>Bacillales</taxon>
        <taxon>Bacillaceae</taxon>
        <taxon>Anaerobacillus</taxon>
    </lineage>
</organism>
<dbReference type="GO" id="GO:0005737">
    <property type="term" value="C:cytoplasm"/>
    <property type="evidence" value="ECO:0007669"/>
    <property type="project" value="TreeGrafter"/>
</dbReference>
<dbReference type="Proteomes" id="UP000180098">
    <property type="component" value="Unassembled WGS sequence"/>
</dbReference>
<evidence type="ECO:0000259" key="1">
    <source>
        <dbReference type="PROSITE" id="PS50011"/>
    </source>
</evidence>
<dbReference type="AlphaFoldDB" id="A0A1S2LLH7"/>
<comment type="caution">
    <text evidence="2">The sequence shown here is derived from an EMBL/GenBank/DDBJ whole genome shotgun (WGS) entry which is preliminary data.</text>
</comment>
<evidence type="ECO:0000313" key="2">
    <source>
        <dbReference type="EMBL" id="OIJ13369.1"/>
    </source>
</evidence>
<evidence type="ECO:0000313" key="3">
    <source>
        <dbReference type="Proteomes" id="UP000180098"/>
    </source>
</evidence>
<reference evidence="2 3" key="1">
    <citation type="submission" date="2016-10" db="EMBL/GenBank/DDBJ databases">
        <title>Draft genome sequences of four alkaliphilic bacteria belonging to the Anaerobacillus genus.</title>
        <authorList>
            <person name="Bassil N.M."/>
            <person name="Lloyd J.R."/>
        </authorList>
    </citation>
    <scope>NUCLEOTIDE SEQUENCE [LARGE SCALE GENOMIC DNA]</scope>
    <source>
        <strain evidence="2 3">DSM 15340</strain>
    </source>
</reference>
<dbReference type="EMBL" id="MLQQ01000017">
    <property type="protein sequence ID" value="OIJ13369.1"/>
    <property type="molecule type" value="Genomic_DNA"/>
</dbReference>
<feature type="domain" description="Protein kinase" evidence="1">
    <location>
        <begin position="6"/>
        <end position="280"/>
    </location>
</feature>
<dbReference type="InterPro" id="IPR000719">
    <property type="entry name" value="Prot_kinase_dom"/>
</dbReference>
<gene>
    <name evidence="2" type="ORF">BKP35_09035</name>
</gene>